<keyword evidence="8" id="KW-1185">Reference proteome</keyword>
<evidence type="ECO:0000256" key="3">
    <source>
        <dbReference type="ARBA" id="ARBA00022989"/>
    </source>
</evidence>
<evidence type="ECO:0000256" key="1">
    <source>
        <dbReference type="ARBA" id="ARBA00004141"/>
    </source>
</evidence>
<dbReference type="Proteomes" id="UP000065807">
    <property type="component" value="Chromosome"/>
</dbReference>
<gene>
    <name evidence="7" type="ORF">LIP_3067</name>
</gene>
<evidence type="ECO:0000256" key="2">
    <source>
        <dbReference type="ARBA" id="ARBA00022692"/>
    </source>
</evidence>
<reference evidence="8" key="2">
    <citation type="journal article" date="2016" name="Int. J. Syst. Evol. Microbiol.">
        <title>Complete genome sequence and cell structure of Limnochorda pilosa, a Gram-negative spore-former within the phylum Firmicutes.</title>
        <authorList>
            <person name="Watanabe M."/>
            <person name="Kojima H."/>
            <person name="Fukui M."/>
        </authorList>
    </citation>
    <scope>NUCLEOTIDE SEQUENCE [LARGE SCALE GENOMIC DNA]</scope>
    <source>
        <strain evidence="8">HC45</strain>
    </source>
</reference>
<evidence type="ECO:0000313" key="7">
    <source>
        <dbReference type="EMBL" id="BAS28896.1"/>
    </source>
</evidence>
<sequence length="683" mass="71229">MRALFQDGFGKDLLILWLVAVLAVTGLALGGSRAADAYLSRAVEETLGSSGTYDAIVHLRSDAATGGLDQVEEILERAHPGIGLRRGAEVAGNASLFVTLPAEARNRAGFEGLPELVRNVPGFNGVTYLVEPSVEVANIAPGLERELAARVEREPGVAFAFRHGDTVTAVLTGPDRVRSVSERLRRLAADRRLVELRLPLAGTVDPREAVERLAARSGLALRPVDPPGAASPGLAAALRQLDTLLPLLSEQDGMKGAWQQAAQQLRDLAGAVGQGREAARSAAASGSETAAQLQAALHEVESLKARVDQLTQELASPSGRGAALDLLAQLLLENLAGESAQANPDASGKQPGADRAPGGARDPLAAVQGLKPEALAQLQGHLEALRTSLDGMDPAALEQAAVELEATAARLPSLTGAQVEELRSLVDTWTSRAAGTEGRIYFTAPGGADQGSLARVAREELGDAEATASLLPAATVRPNARASLLQLLHQARGLVAGILVVVLAAVHLLLDLSAVRSGAAALGRLRPGRGRASADGRPAEPWTRFGRWIRRRERLPDATWLFAAVWGAVVLAASYGLAGAELPYVTWQGAALAGALLALAAWALAGRINPVRAEEVELAVAAGLTPAQVMRAVVLPEARPSLLGFLARRGRLLEGPGGSAAPRLLRALGNRWRRGGAARGPRT</sequence>
<feature type="transmembrane region" description="Helical" evidence="6">
    <location>
        <begin position="558"/>
        <end position="578"/>
    </location>
</feature>
<keyword evidence="4 6" id="KW-0472">Membrane</keyword>
<evidence type="ECO:0000256" key="4">
    <source>
        <dbReference type="ARBA" id="ARBA00023136"/>
    </source>
</evidence>
<proteinExistence type="predicted"/>
<dbReference type="OrthoDB" id="2109928at2"/>
<dbReference type="RefSeq" id="WP_068139906.1">
    <property type="nucleotide sequence ID" value="NZ_AP014924.1"/>
</dbReference>
<dbReference type="GO" id="GO:0016020">
    <property type="term" value="C:membrane"/>
    <property type="evidence" value="ECO:0007669"/>
    <property type="project" value="UniProtKB-SubCell"/>
</dbReference>
<keyword evidence="2 6" id="KW-0812">Transmembrane</keyword>
<feature type="transmembrane region" description="Helical" evidence="6">
    <location>
        <begin position="491"/>
        <end position="510"/>
    </location>
</feature>
<evidence type="ECO:0000313" key="8">
    <source>
        <dbReference type="Proteomes" id="UP000065807"/>
    </source>
</evidence>
<feature type="region of interest" description="Disordered" evidence="5">
    <location>
        <begin position="340"/>
        <end position="363"/>
    </location>
</feature>
<dbReference type="InterPro" id="IPR035906">
    <property type="entry name" value="MetI-like_sf"/>
</dbReference>
<evidence type="ECO:0000256" key="5">
    <source>
        <dbReference type="SAM" id="MobiDB-lite"/>
    </source>
</evidence>
<reference evidence="8" key="1">
    <citation type="submission" date="2015-07" db="EMBL/GenBank/DDBJ databases">
        <title>Complete genome sequence and phylogenetic analysis of Limnochorda pilosa.</title>
        <authorList>
            <person name="Watanabe M."/>
            <person name="Kojima H."/>
            <person name="Fukui M."/>
        </authorList>
    </citation>
    <scope>NUCLEOTIDE SEQUENCE [LARGE SCALE GENOMIC DNA]</scope>
    <source>
        <strain evidence="8">HC45</strain>
    </source>
</reference>
<dbReference type="KEGG" id="lpil:LIP_3067"/>
<feature type="transmembrane region" description="Helical" evidence="6">
    <location>
        <begin position="584"/>
        <end position="605"/>
    </location>
</feature>
<dbReference type="SUPFAM" id="SSF161098">
    <property type="entry name" value="MetI-like"/>
    <property type="match status" value="1"/>
</dbReference>
<keyword evidence="3 6" id="KW-1133">Transmembrane helix</keyword>
<evidence type="ECO:0000256" key="6">
    <source>
        <dbReference type="SAM" id="Phobius"/>
    </source>
</evidence>
<comment type="subcellular location">
    <subcellularLocation>
        <location evidence="1">Membrane</location>
        <topology evidence="1">Multi-pass membrane protein</topology>
    </subcellularLocation>
</comment>
<name>A0A0K2SP67_LIMPI</name>
<organism evidence="7 8">
    <name type="scientific">Limnochorda pilosa</name>
    <dbReference type="NCBI Taxonomy" id="1555112"/>
    <lineage>
        <taxon>Bacteria</taxon>
        <taxon>Bacillati</taxon>
        <taxon>Bacillota</taxon>
        <taxon>Limnochordia</taxon>
        <taxon>Limnochordales</taxon>
        <taxon>Limnochordaceae</taxon>
        <taxon>Limnochorda</taxon>
    </lineage>
</organism>
<dbReference type="EMBL" id="AP014924">
    <property type="protein sequence ID" value="BAS28896.1"/>
    <property type="molecule type" value="Genomic_DNA"/>
</dbReference>
<protein>
    <submittedName>
        <fullName evidence="7">Uncharacterized protein</fullName>
    </submittedName>
</protein>
<accession>A0A0K2SP67</accession>
<dbReference type="STRING" id="1555112.LIP_3067"/>
<dbReference type="AlphaFoldDB" id="A0A0K2SP67"/>